<dbReference type="EMBL" id="MJUW02000114">
    <property type="protein sequence ID" value="OQD44870.1"/>
    <property type="molecule type" value="Genomic_DNA"/>
</dbReference>
<evidence type="ECO:0000256" key="11">
    <source>
        <dbReference type="ARBA" id="ARBA00023136"/>
    </source>
</evidence>
<feature type="transmembrane region" description="Helical" evidence="13">
    <location>
        <begin position="37"/>
        <end position="58"/>
    </location>
</feature>
<feature type="transmembrane region" description="Helical" evidence="13">
    <location>
        <begin position="183"/>
        <end position="207"/>
    </location>
</feature>
<evidence type="ECO:0000256" key="13">
    <source>
        <dbReference type="SAM" id="Phobius"/>
    </source>
</evidence>
<name>A0A1V6LXK4_9BACT</name>
<evidence type="ECO:0008006" key="16">
    <source>
        <dbReference type="Google" id="ProtNLM"/>
    </source>
</evidence>
<feature type="transmembrane region" description="Helical" evidence="13">
    <location>
        <begin position="274"/>
        <end position="294"/>
    </location>
</feature>
<dbReference type="PANTHER" id="PTHR32024:SF2">
    <property type="entry name" value="TRK SYSTEM POTASSIUM UPTAKE PROTEIN TRKG-RELATED"/>
    <property type="match status" value="1"/>
</dbReference>
<feature type="transmembrane region" description="Helical" evidence="13">
    <location>
        <begin position="431"/>
        <end position="450"/>
    </location>
</feature>
<feature type="transmembrane region" description="Helical" evidence="13">
    <location>
        <begin position="235"/>
        <end position="254"/>
    </location>
</feature>
<feature type="binding site" evidence="12">
    <location>
        <position position="111"/>
    </location>
    <ligand>
        <name>K(+)</name>
        <dbReference type="ChEBI" id="CHEBI:29103"/>
    </ligand>
</feature>
<evidence type="ECO:0000256" key="1">
    <source>
        <dbReference type="ARBA" id="ARBA00004429"/>
    </source>
</evidence>
<evidence type="ECO:0000256" key="5">
    <source>
        <dbReference type="ARBA" id="ARBA00022519"/>
    </source>
</evidence>
<dbReference type="PANTHER" id="PTHR32024">
    <property type="entry name" value="TRK SYSTEM POTASSIUM UPTAKE PROTEIN TRKG-RELATED"/>
    <property type="match status" value="1"/>
</dbReference>
<keyword evidence="7 13" id="KW-0812">Transmembrane</keyword>
<evidence type="ECO:0000256" key="2">
    <source>
        <dbReference type="ARBA" id="ARBA00009137"/>
    </source>
</evidence>
<keyword evidence="4" id="KW-1003">Cell membrane</keyword>
<comment type="caution">
    <text evidence="14">The sequence shown here is derived from an EMBL/GenBank/DDBJ whole genome shotgun (WGS) entry which is preliminary data.</text>
</comment>
<evidence type="ECO:0000256" key="8">
    <source>
        <dbReference type="ARBA" id="ARBA00022958"/>
    </source>
</evidence>
<keyword evidence="11 13" id="KW-0472">Membrane</keyword>
<keyword evidence="9 13" id="KW-1133">Transmembrane helix</keyword>
<dbReference type="InterPro" id="IPR003445">
    <property type="entry name" value="Cat_transpt"/>
</dbReference>
<feature type="binding site" evidence="12">
    <location>
        <position position="444"/>
    </location>
    <ligand>
        <name>K(+)</name>
        <dbReference type="ChEBI" id="CHEBI:29103"/>
    </ligand>
</feature>
<dbReference type="PIRSF" id="PIRSF006247">
    <property type="entry name" value="TrkH"/>
    <property type="match status" value="1"/>
</dbReference>
<proteinExistence type="inferred from homology"/>
<accession>A0A1V6LXK4</accession>
<feature type="transmembrane region" description="Helical" evidence="13">
    <location>
        <begin position="12"/>
        <end position="31"/>
    </location>
</feature>
<feature type="transmembrane region" description="Helical" evidence="13">
    <location>
        <begin position="402"/>
        <end position="424"/>
    </location>
</feature>
<protein>
    <recommendedName>
        <fullName evidence="16">Potassium transporter</fullName>
    </recommendedName>
</protein>
<evidence type="ECO:0000256" key="7">
    <source>
        <dbReference type="ARBA" id="ARBA00022692"/>
    </source>
</evidence>
<feature type="transmembrane region" description="Helical" evidence="13">
    <location>
        <begin position="462"/>
        <end position="488"/>
    </location>
</feature>
<evidence type="ECO:0000313" key="15">
    <source>
        <dbReference type="Proteomes" id="UP000242219"/>
    </source>
</evidence>
<feature type="binding site" evidence="12">
    <location>
        <position position="112"/>
    </location>
    <ligand>
        <name>K(+)</name>
        <dbReference type="ChEBI" id="CHEBI:29103"/>
    </ligand>
</feature>
<organism evidence="14 15">
    <name type="scientific">Candidatus Brocadia sapporoensis</name>
    <dbReference type="NCBI Taxonomy" id="392547"/>
    <lineage>
        <taxon>Bacteria</taxon>
        <taxon>Pseudomonadati</taxon>
        <taxon>Planctomycetota</taxon>
        <taxon>Candidatus Brocadiia</taxon>
        <taxon>Candidatus Brocadiales</taxon>
        <taxon>Candidatus Brocadiaceae</taxon>
        <taxon>Candidatus Brocadia</taxon>
    </lineage>
</organism>
<evidence type="ECO:0000256" key="9">
    <source>
        <dbReference type="ARBA" id="ARBA00022989"/>
    </source>
</evidence>
<dbReference type="RefSeq" id="WP_070067994.1">
    <property type="nucleotide sequence ID" value="NZ_MJUW02000114.1"/>
</dbReference>
<dbReference type="AlphaFoldDB" id="A0A1V6LXK4"/>
<evidence type="ECO:0000256" key="3">
    <source>
        <dbReference type="ARBA" id="ARBA00022448"/>
    </source>
</evidence>
<dbReference type="GO" id="GO:0005886">
    <property type="term" value="C:plasma membrane"/>
    <property type="evidence" value="ECO:0007669"/>
    <property type="project" value="UniProtKB-SubCell"/>
</dbReference>
<feature type="transmembrane region" description="Helical" evidence="13">
    <location>
        <begin position="133"/>
        <end position="152"/>
    </location>
</feature>
<keyword evidence="10" id="KW-0406">Ion transport</keyword>
<keyword evidence="8 12" id="KW-0630">Potassium</keyword>
<dbReference type="GO" id="GO:0046872">
    <property type="term" value="F:metal ion binding"/>
    <property type="evidence" value="ECO:0007669"/>
    <property type="project" value="UniProtKB-KW"/>
</dbReference>
<reference evidence="14 15" key="1">
    <citation type="journal article" date="2016" name="Genome Announc.">
        <title>Draft Genome Sequence of the Anaerobic Ammonium-Oxidizing Bacterium 'Candidatus Brocadia sp. 40'.</title>
        <authorList>
            <person name="Ali M."/>
            <person name="Haroon M.F."/>
            <person name="Narita Y."/>
            <person name="Zhang L."/>
            <person name="Rangel Shaw D."/>
            <person name="Okabe S."/>
            <person name="Saikaly P.E."/>
        </authorList>
    </citation>
    <scope>NUCLEOTIDE SEQUENCE [LARGE SCALE GENOMIC DNA]</scope>
    <source>
        <strain evidence="14 15">40</strain>
    </source>
</reference>
<feature type="binding site" evidence="12">
    <location>
        <position position="328"/>
    </location>
    <ligand>
        <name>K(+)</name>
        <dbReference type="ChEBI" id="CHEBI:29103"/>
    </ligand>
</feature>
<feature type="transmembrane region" description="Helical" evidence="13">
    <location>
        <begin position="314"/>
        <end position="332"/>
    </location>
</feature>
<evidence type="ECO:0000313" key="14">
    <source>
        <dbReference type="EMBL" id="OQD44870.1"/>
    </source>
</evidence>
<keyword evidence="12" id="KW-0479">Metal-binding</keyword>
<dbReference type="Proteomes" id="UP000242219">
    <property type="component" value="Unassembled WGS sequence"/>
</dbReference>
<dbReference type="GO" id="GO:0015379">
    <property type="term" value="F:potassium:chloride symporter activity"/>
    <property type="evidence" value="ECO:0007669"/>
    <property type="project" value="InterPro"/>
</dbReference>
<comment type="similarity">
    <text evidence="2">Belongs to the TrkH potassium transport family.</text>
</comment>
<dbReference type="InterPro" id="IPR004772">
    <property type="entry name" value="TrkH"/>
</dbReference>
<keyword evidence="15" id="KW-1185">Reference proteome</keyword>
<gene>
    <name evidence="14" type="ORF">BIY37_11635</name>
</gene>
<evidence type="ECO:0000256" key="12">
    <source>
        <dbReference type="PIRSR" id="PIRSR006247-1"/>
    </source>
</evidence>
<feature type="transmembrane region" description="Helical" evidence="13">
    <location>
        <begin position="70"/>
        <end position="91"/>
    </location>
</feature>
<evidence type="ECO:0000256" key="4">
    <source>
        <dbReference type="ARBA" id="ARBA00022475"/>
    </source>
</evidence>
<keyword evidence="6" id="KW-0633">Potassium transport</keyword>
<sequence length="494" mass="54307">MNFPIVLHTVSNLVLMLTAILLIPFGVACYYNDDAAMWAFVYSIIITGILGGFSKAIFRNKDAEISVRDSIAIVTFSWIVCIFLGAFPFWFSGVCATYCDAVFEATSGFTTTGASIFKDVEALPYSILFWRSFIAWLGGMGIIVIFVALLPAMGISGYQLFSAEVSGPTADRLKPRIGETAKLLWIIYLIITAAMIVALFCGGMPLFDAICHSFATVSTAGFSTKNTSIAFYNNLYIEIVVATFMFICGCNFALYYKCFKKEFKKVLRNSELKFFAGLILAAIIFVAATLYLSGPECFNGGIKDNRYYSLGNSFRYSFFQIITVCTGTGHVSTDFDLWPQACRFLLILLMFIGACAGSTGGAIKCVRILLLLKSSLRELTRVLRPRMVKHIKLNGESVSEEIVAESSVFFAVYLGFFGIASLALMTMNTDIITAFSAVATCMANCGPGLAKVGPTANYSNVAYAGKWVLSFCMLLGRLEIYSLILLFLPMTWKR</sequence>
<keyword evidence="5" id="KW-0997">Cell inner membrane</keyword>
<keyword evidence="3" id="KW-0813">Transport</keyword>
<comment type="subcellular location">
    <subcellularLocation>
        <location evidence="1">Cell inner membrane</location>
        <topology evidence="1">Multi-pass membrane protein</topology>
    </subcellularLocation>
</comment>
<feature type="transmembrane region" description="Helical" evidence="13">
    <location>
        <begin position="344"/>
        <end position="370"/>
    </location>
</feature>
<evidence type="ECO:0000256" key="10">
    <source>
        <dbReference type="ARBA" id="ARBA00023065"/>
    </source>
</evidence>
<evidence type="ECO:0000256" key="6">
    <source>
        <dbReference type="ARBA" id="ARBA00022538"/>
    </source>
</evidence>
<dbReference type="Pfam" id="PF02386">
    <property type="entry name" value="TrkH"/>
    <property type="match status" value="1"/>
</dbReference>